<reference evidence="1" key="1">
    <citation type="submission" date="2020-06" db="EMBL/GenBank/DDBJ databases">
        <title>Insight into the genomes of haloalkaliphilic bacilli from Kenyan soda lakes.</title>
        <authorList>
            <person name="Mwirichia R."/>
            <person name="Villamizar G.C."/>
            <person name="Poehlein A."/>
            <person name="Mugweru J."/>
            <person name="Kipnyargis A."/>
            <person name="Kiplimo D."/>
            <person name="Orwa P."/>
            <person name="Daniel R."/>
        </authorList>
    </citation>
    <scope>NUCLEOTIDE SEQUENCE</scope>
    <source>
        <strain evidence="1">B1096_S55</strain>
    </source>
</reference>
<protein>
    <submittedName>
        <fullName evidence="1">Uncharacterized protein</fullName>
    </submittedName>
</protein>
<organism evidence="1 2">
    <name type="scientific">Salipaludibacillus agaradhaerens</name>
    <name type="common">Bacillus agaradhaerens</name>
    <dbReference type="NCBI Taxonomy" id="76935"/>
    <lineage>
        <taxon>Bacteria</taxon>
        <taxon>Bacillati</taxon>
        <taxon>Bacillota</taxon>
        <taxon>Bacilli</taxon>
        <taxon>Bacillales</taxon>
        <taxon>Bacillaceae</taxon>
    </lineage>
</organism>
<evidence type="ECO:0000313" key="1">
    <source>
        <dbReference type="EMBL" id="MCR6097385.1"/>
    </source>
</evidence>
<accession>A0A9Q4B3C7</accession>
<proteinExistence type="predicted"/>
<sequence length="156" mass="18479">MPTTTLARNLLIQPENDITSFHDLVQRMMTKILIERTPSKQQMMTVMHEECHHYFSTVFTSFDDYILKLSKAMDHLLKLSSYLKQLNFKNVIPLTYSYVFEVTDSNEGWCFVSHETLHMSYLYNELTQHLREEKSHNLNAIWIYHLESGDIDLITT</sequence>
<name>A0A9Q4B3C7_SALAG</name>
<comment type="caution">
    <text evidence="1">The sequence shown here is derived from an EMBL/GenBank/DDBJ whole genome shotgun (WGS) entry which is preliminary data.</text>
</comment>
<dbReference type="AlphaFoldDB" id="A0A9Q4B3C7"/>
<gene>
    <name evidence="1" type="ORF">HXA33_12605</name>
</gene>
<keyword evidence="2" id="KW-1185">Reference proteome</keyword>
<evidence type="ECO:0000313" key="2">
    <source>
        <dbReference type="Proteomes" id="UP001057753"/>
    </source>
</evidence>
<dbReference type="EMBL" id="JABXYM010000001">
    <property type="protein sequence ID" value="MCR6097385.1"/>
    <property type="molecule type" value="Genomic_DNA"/>
</dbReference>
<dbReference type="Proteomes" id="UP001057753">
    <property type="component" value="Unassembled WGS sequence"/>
</dbReference>
<dbReference type="RefSeq" id="WP_257821778.1">
    <property type="nucleotide sequence ID" value="NZ_JABXYM010000001.1"/>
</dbReference>